<reference evidence="3 4" key="1">
    <citation type="submission" date="2020-07" db="EMBL/GenBank/DDBJ databases">
        <title>Sequencing the genomes of 1000 actinobacteria strains.</title>
        <authorList>
            <person name="Klenk H.-P."/>
        </authorList>
    </citation>
    <scope>NUCLEOTIDE SEQUENCE [LARGE SCALE GENOMIC DNA]</scope>
    <source>
        <strain evidence="3 4">DSM 23819</strain>
    </source>
</reference>
<evidence type="ECO:0000256" key="1">
    <source>
        <dbReference type="ARBA" id="ARBA00022679"/>
    </source>
</evidence>
<keyword evidence="1 3" id="KW-0808">Transferase</keyword>
<feature type="domain" description="Glycosyl transferase family 1" evidence="2">
    <location>
        <begin position="186"/>
        <end position="342"/>
    </location>
</feature>
<sequence length="373" mass="39832">MSSTATGTALVVTVVHHPEDARIRHRQIAALLEAGWQVTYAAPFSGYGLELPSLPGLDVIDLPRAVGRRRLRALRAARRLLSARGGAQDVILLHDPELLVAVRGLGLDNVVWDVHEDLPASLAMKPWLPTWLARPAAGAVRRVELGAEKRHELLLAEHDYQARFRQPHLVVPNTTRVPAARPAGGGRHVVYVGHNSRARGVHDLIALGAALAGDDIAVKVIGHADGEATSALEAATASGTNSIEWLGFMSHGEAMAQVDGALAGLSLLHDEPNYRHSQPTKVIEYMAHGVPVLTTPLPKAVEVVEAADAGIVVPFGDTMAAADAVRSLAANPDKREQFAINGHAHAAEHYDWTSKAADFTRELASLARRTGSC</sequence>
<keyword evidence="4" id="KW-1185">Reference proteome</keyword>
<comment type="caution">
    <text evidence="3">The sequence shown here is derived from an EMBL/GenBank/DDBJ whole genome shotgun (WGS) entry which is preliminary data.</text>
</comment>
<dbReference type="PANTHER" id="PTHR12526">
    <property type="entry name" value="GLYCOSYLTRANSFERASE"/>
    <property type="match status" value="1"/>
</dbReference>
<dbReference type="RefSeq" id="WP_179501721.1">
    <property type="nucleotide sequence ID" value="NZ_JACCAA010000001.1"/>
</dbReference>
<dbReference type="AlphaFoldDB" id="A0A7Y9RYG5"/>
<dbReference type="PANTHER" id="PTHR12526:SF636">
    <property type="entry name" value="BLL3647 PROTEIN"/>
    <property type="match status" value="1"/>
</dbReference>
<dbReference type="SUPFAM" id="SSF53756">
    <property type="entry name" value="UDP-Glycosyltransferase/glycogen phosphorylase"/>
    <property type="match status" value="1"/>
</dbReference>
<evidence type="ECO:0000313" key="3">
    <source>
        <dbReference type="EMBL" id="NYG58570.1"/>
    </source>
</evidence>
<organism evidence="3 4">
    <name type="scientific">Nocardioides daedukensis</name>
    <dbReference type="NCBI Taxonomy" id="634462"/>
    <lineage>
        <taxon>Bacteria</taxon>
        <taxon>Bacillati</taxon>
        <taxon>Actinomycetota</taxon>
        <taxon>Actinomycetes</taxon>
        <taxon>Propionibacteriales</taxon>
        <taxon>Nocardioidaceae</taxon>
        <taxon>Nocardioides</taxon>
    </lineage>
</organism>
<protein>
    <submittedName>
        <fullName evidence="3">Glycosyltransferase involved in cell wall biosynthesis</fullName>
    </submittedName>
</protein>
<accession>A0A7Y9RYG5</accession>
<name>A0A7Y9RYG5_9ACTN</name>
<evidence type="ECO:0000313" key="4">
    <source>
        <dbReference type="Proteomes" id="UP000540656"/>
    </source>
</evidence>
<evidence type="ECO:0000259" key="2">
    <source>
        <dbReference type="Pfam" id="PF00534"/>
    </source>
</evidence>
<proteinExistence type="predicted"/>
<dbReference type="EMBL" id="JACCAA010000001">
    <property type="protein sequence ID" value="NYG58570.1"/>
    <property type="molecule type" value="Genomic_DNA"/>
</dbReference>
<dbReference type="GO" id="GO:0016757">
    <property type="term" value="F:glycosyltransferase activity"/>
    <property type="evidence" value="ECO:0007669"/>
    <property type="project" value="InterPro"/>
</dbReference>
<gene>
    <name evidence="3" type="ORF">BJ980_001493</name>
</gene>
<dbReference type="Gene3D" id="3.40.50.2000">
    <property type="entry name" value="Glycogen Phosphorylase B"/>
    <property type="match status" value="2"/>
</dbReference>
<dbReference type="CDD" id="cd03801">
    <property type="entry name" value="GT4_PimA-like"/>
    <property type="match status" value="1"/>
</dbReference>
<dbReference type="Proteomes" id="UP000540656">
    <property type="component" value="Unassembled WGS sequence"/>
</dbReference>
<dbReference type="InterPro" id="IPR001296">
    <property type="entry name" value="Glyco_trans_1"/>
</dbReference>
<dbReference type="Pfam" id="PF00534">
    <property type="entry name" value="Glycos_transf_1"/>
    <property type="match status" value="1"/>
</dbReference>